<organism evidence="2 3">
    <name type="scientific">Novosphingobium ovatum</name>
    <dbReference type="NCBI Taxonomy" id="1908523"/>
    <lineage>
        <taxon>Bacteria</taxon>
        <taxon>Pseudomonadati</taxon>
        <taxon>Pseudomonadota</taxon>
        <taxon>Alphaproteobacteria</taxon>
        <taxon>Sphingomonadales</taxon>
        <taxon>Sphingomonadaceae</taxon>
        <taxon>Novosphingobium</taxon>
    </lineage>
</organism>
<evidence type="ECO:0000313" key="2">
    <source>
        <dbReference type="EMBL" id="NBC37100.1"/>
    </source>
</evidence>
<keyword evidence="3" id="KW-1185">Reference proteome</keyword>
<protein>
    <submittedName>
        <fullName evidence="2">Uncharacterized protein</fullName>
    </submittedName>
</protein>
<feature type="transmembrane region" description="Helical" evidence="1">
    <location>
        <begin position="16"/>
        <end position="34"/>
    </location>
</feature>
<keyword evidence="1" id="KW-0472">Membrane</keyword>
<name>A0ABW9XEY6_9SPHN</name>
<evidence type="ECO:0000256" key="1">
    <source>
        <dbReference type="SAM" id="Phobius"/>
    </source>
</evidence>
<reference evidence="3" key="1">
    <citation type="submission" date="2020-01" db="EMBL/GenBank/DDBJ databases">
        <title>Sphingomonas sp. strain CSW-10.</title>
        <authorList>
            <person name="Chen W.-M."/>
        </authorList>
    </citation>
    <scope>NUCLEOTIDE SEQUENCE [LARGE SCALE GENOMIC DNA]</scope>
    <source>
        <strain evidence="3">FSY-8</strain>
    </source>
</reference>
<sequence>MRHEPPTGQRNSDEAMLAWNGGMAVTGLLHFAPGPPQAKQRGMDDGGKSQGIPRWLIWAFAAKMALVVVVVAAVIWWANR</sequence>
<dbReference type="EMBL" id="JAAAPO010000004">
    <property type="protein sequence ID" value="NBC37100.1"/>
    <property type="molecule type" value="Genomic_DNA"/>
</dbReference>
<evidence type="ECO:0000313" key="3">
    <source>
        <dbReference type="Proteomes" id="UP000753724"/>
    </source>
</evidence>
<dbReference type="Proteomes" id="UP000753724">
    <property type="component" value="Unassembled WGS sequence"/>
</dbReference>
<gene>
    <name evidence="2" type="ORF">GTZ99_11080</name>
</gene>
<proteinExistence type="predicted"/>
<keyword evidence="1" id="KW-0812">Transmembrane</keyword>
<comment type="caution">
    <text evidence="2">The sequence shown here is derived from an EMBL/GenBank/DDBJ whole genome shotgun (WGS) entry which is preliminary data.</text>
</comment>
<keyword evidence="1" id="KW-1133">Transmembrane helix</keyword>
<accession>A0ABW9XEY6</accession>
<feature type="transmembrane region" description="Helical" evidence="1">
    <location>
        <begin position="55"/>
        <end position="78"/>
    </location>
</feature>